<dbReference type="EMBL" id="AWUE01015098">
    <property type="protein sequence ID" value="OMO99603.1"/>
    <property type="molecule type" value="Genomic_DNA"/>
</dbReference>
<evidence type="ECO:0000313" key="2">
    <source>
        <dbReference type="Proteomes" id="UP000187203"/>
    </source>
</evidence>
<reference evidence="2" key="1">
    <citation type="submission" date="2013-09" db="EMBL/GenBank/DDBJ databases">
        <title>Corchorus olitorius genome sequencing.</title>
        <authorList>
            <person name="Alam M."/>
            <person name="Haque M.S."/>
            <person name="Islam M.S."/>
            <person name="Emdad E.M."/>
            <person name="Islam M.M."/>
            <person name="Ahmed B."/>
            <person name="Halim A."/>
            <person name="Hossen Q.M.M."/>
            <person name="Hossain M.Z."/>
            <person name="Ahmed R."/>
            <person name="Khan M.M."/>
            <person name="Islam R."/>
            <person name="Rashid M.M."/>
            <person name="Khan S.A."/>
            <person name="Rahman M.S."/>
            <person name="Alam M."/>
            <person name="Yahiya A.S."/>
            <person name="Khan M.S."/>
            <person name="Azam M.S."/>
            <person name="Haque T."/>
            <person name="Lashkar M.Z.H."/>
            <person name="Akhand A.I."/>
            <person name="Morshed G."/>
            <person name="Roy S."/>
            <person name="Uddin K.S."/>
            <person name="Rabeya T."/>
            <person name="Hossain A.S."/>
            <person name="Chowdhury A."/>
            <person name="Snigdha A.R."/>
            <person name="Mortoza M.S."/>
            <person name="Matin S.A."/>
            <person name="Hoque S.M.E."/>
            <person name="Islam M.K."/>
            <person name="Roy D.K."/>
            <person name="Haider R."/>
            <person name="Moosa M.M."/>
            <person name="Elias S.M."/>
            <person name="Hasan A.M."/>
            <person name="Jahan S."/>
            <person name="Shafiuddin M."/>
            <person name="Mahmood N."/>
            <person name="Shommy N.S."/>
        </authorList>
    </citation>
    <scope>NUCLEOTIDE SEQUENCE [LARGE SCALE GENOMIC DNA]</scope>
    <source>
        <strain evidence="2">cv. O-4</strain>
    </source>
</reference>
<dbReference type="Proteomes" id="UP000187203">
    <property type="component" value="Unassembled WGS sequence"/>
</dbReference>
<protein>
    <submittedName>
        <fullName evidence="1">Uncharacterized protein</fullName>
    </submittedName>
</protein>
<comment type="caution">
    <text evidence="1">The sequence shown here is derived from an EMBL/GenBank/DDBJ whole genome shotgun (WGS) entry which is preliminary data.</text>
</comment>
<accession>A0A1R3JXQ8</accession>
<evidence type="ECO:0000313" key="1">
    <source>
        <dbReference type="EMBL" id="OMO99603.1"/>
    </source>
</evidence>
<gene>
    <name evidence="1" type="ORF">COLO4_13203</name>
</gene>
<name>A0A1R3JXQ8_9ROSI</name>
<keyword evidence="2" id="KW-1185">Reference proteome</keyword>
<dbReference type="AlphaFoldDB" id="A0A1R3JXQ8"/>
<sequence>MSLCVCGQEVVNRRDERRIESSVFSGEEAVNGVCGEGDRERFQTLERANG</sequence>
<organism evidence="1 2">
    <name type="scientific">Corchorus olitorius</name>
    <dbReference type="NCBI Taxonomy" id="93759"/>
    <lineage>
        <taxon>Eukaryota</taxon>
        <taxon>Viridiplantae</taxon>
        <taxon>Streptophyta</taxon>
        <taxon>Embryophyta</taxon>
        <taxon>Tracheophyta</taxon>
        <taxon>Spermatophyta</taxon>
        <taxon>Magnoliopsida</taxon>
        <taxon>eudicotyledons</taxon>
        <taxon>Gunneridae</taxon>
        <taxon>Pentapetalae</taxon>
        <taxon>rosids</taxon>
        <taxon>malvids</taxon>
        <taxon>Malvales</taxon>
        <taxon>Malvaceae</taxon>
        <taxon>Grewioideae</taxon>
        <taxon>Apeibeae</taxon>
        <taxon>Corchorus</taxon>
    </lineage>
</organism>
<proteinExistence type="predicted"/>